<keyword evidence="3" id="KW-0488">Methylation</keyword>
<gene>
    <name evidence="8" type="ORF">GMARGA_LOCUS41</name>
</gene>
<dbReference type="InterPro" id="IPR007053">
    <property type="entry name" value="LRAT_dom"/>
</dbReference>
<proteinExistence type="inferred from homology"/>
<dbReference type="Gene3D" id="3.30.70.1660">
    <property type="match status" value="2"/>
</dbReference>
<dbReference type="InterPro" id="IPR023591">
    <property type="entry name" value="Ribosomal_uS2_flav_dom_sf"/>
</dbReference>
<dbReference type="SUPFAM" id="SSF46767">
    <property type="entry name" value="Methylated DNA-protein cysteine methyltransferase, C-terminal domain"/>
    <property type="match status" value="1"/>
</dbReference>
<dbReference type="NCBIfam" id="TIGR01011">
    <property type="entry name" value="rpsB_bact"/>
    <property type="match status" value="1"/>
</dbReference>
<dbReference type="InterPro" id="IPR000352">
    <property type="entry name" value="Pep_chain_release_fac_I"/>
</dbReference>
<dbReference type="Gene3D" id="3.40.50.10490">
    <property type="entry name" value="Glucose-6-phosphate isomerase like protein, domain 1"/>
    <property type="match status" value="1"/>
</dbReference>
<dbReference type="CDD" id="cd06445">
    <property type="entry name" value="ATase"/>
    <property type="match status" value="1"/>
</dbReference>
<dbReference type="SUPFAM" id="SSF52313">
    <property type="entry name" value="Ribosomal protein S2"/>
    <property type="match status" value="1"/>
</dbReference>
<dbReference type="InterPro" id="IPR014048">
    <property type="entry name" value="MethylDNA_cys_MeTrfase_DNA-bd"/>
</dbReference>
<dbReference type="Gene3D" id="3.30.160.20">
    <property type="match status" value="1"/>
</dbReference>
<dbReference type="PANTHER" id="PTHR43804:SF7">
    <property type="entry name" value="LD18447P"/>
    <property type="match status" value="1"/>
</dbReference>
<dbReference type="CDD" id="cd01425">
    <property type="entry name" value="RPS2"/>
    <property type="match status" value="1"/>
</dbReference>
<accession>A0ABM8VVB4</accession>
<evidence type="ECO:0000313" key="9">
    <source>
        <dbReference type="Proteomes" id="UP000789901"/>
    </source>
</evidence>
<dbReference type="InterPro" id="IPR001865">
    <property type="entry name" value="Ribosomal_uS2"/>
</dbReference>
<dbReference type="SUPFAM" id="SSF75620">
    <property type="entry name" value="Release factor"/>
    <property type="match status" value="1"/>
</dbReference>
<dbReference type="InterPro" id="IPR036388">
    <property type="entry name" value="WH-like_DNA-bd_sf"/>
</dbReference>
<dbReference type="InterPro" id="IPR036217">
    <property type="entry name" value="MethylDNA_cys_MeTrfase_DNAb"/>
</dbReference>
<dbReference type="Pfam" id="PF00318">
    <property type="entry name" value="Ribosomal_S2"/>
    <property type="match status" value="1"/>
</dbReference>
<evidence type="ECO:0000256" key="2">
    <source>
        <dbReference type="ARBA" id="ARBA00010835"/>
    </source>
</evidence>
<evidence type="ECO:0000256" key="1">
    <source>
        <dbReference type="ARBA" id="ARBA00006242"/>
    </source>
</evidence>
<dbReference type="InterPro" id="IPR045853">
    <property type="entry name" value="Pep_chain_release_fac_I_sf"/>
</dbReference>
<protein>
    <submittedName>
        <fullName evidence="8">26229_t:CDS:1</fullName>
    </submittedName>
</protein>
<dbReference type="Proteomes" id="UP000789901">
    <property type="component" value="Unassembled WGS sequence"/>
</dbReference>
<dbReference type="PRINTS" id="PR00395">
    <property type="entry name" value="RIBOSOMALS2"/>
</dbReference>
<comment type="caution">
    <text evidence="8">The sequence shown here is derived from an EMBL/GenBank/DDBJ whole genome shotgun (WGS) entry which is preliminary data.</text>
</comment>
<dbReference type="HAMAP" id="MF_00291_B">
    <property type="entry name" value="Ribosomal_uS2_B"/>
    <property type="match status" value="1"/>
</dbReference>
<evidence type="ECO:0000256" key="6">
    <source>
        <dbReference type="SAM" id="Coils"/>
    </source>
</evidence>
<dbReference type="PANTHER" id="PTHR43804">
    <property type="entry name" value="LD18447P"/>
    <property type="match status" value="1"/>
</dbReference>
<dbReference type="PROSITE" id="PS51934">
    <property type="entry name" value="LRAT"/>
    <property type="match status" value="1"/>
</dbReference>
<evidence type="ECO:0000256" key="5">
    <source>
        <dbReference type="ARBA" id="ARBA00022917"/>
    </source>
</evidence>
<dbReference type="Pfam" id="PF01035">
    <property type="entry name" value="DNA_binding_1"/>
    <property type="match status" value="1"/>
</dbReference>
<evidence type="ECO:0000313" key="8">
    <source>
        <dbReference type="EMBL" id="CAG8455769.1"/>
    </source>
</evidence>
<comment type="similarity">
    <text evidence="2">Belongs to the prokaryotic/mitochondrial release factor family.</text>
</comment>
<feature type="coiled-coil region" evidence="6">
    <location>
        <begin position="141"/>
        <end position="194"/>
    </location>
</feature>
<organism evidence="8 9">
    <name type="scientific">Gigaspora margarita</name>
    <dbReference type="NCBI Taxonomy" id="4874"/>
    <lineage>
        <taxon>Eukaryota</taxon>
        <taxon>Fungi</taxon>
        <taxon>Fungi incertae sedis</taxon>
        <taxon>Mucoromycota</taxon>
        <taxon>Glomeromycotina</taxon>
        <taxon>Glomeromycetes</taxon>
        <taxon>Diversisporales</taxon>
        <taxon>Gigasporaceae</taxon>
        <taxon>Gigaspora</taxon>
    </lineage>
</organism>
<dbReference type="SMART" id="SM00937">
    <property type="entry name" value="PCRF"/>
    <property type="match status" value="1"/>
</dbReference>
<dbReference type="Pfam" id="PF03462">
    <property type="entry name" value="PCRF"/>
    <property type="match status" value="2"/>
</dbReference>
<dbReference type="InterPro" id="IPR005706">
    <property type="entry name" value="Ribosomal_uS2_bac/mit/plastid"/>
</dbReference>
<comment type="similarity">
    <text evidence="1">Belongs to the universal ribosomal protein uS2 family.</text>
</comment>
<name>A0ABM8VVB4_GIGMA</name>
<dbReference type="InterPro" id="IPR005139">
    <property type="entry name" value="PCRF"/>
</dbReference>
<sequence>MTKTSNFSHQVYNLCSQIPKGKVSTYKYIAIAAYGSPHYARVVGKILSKCECEAGLGSYDLSCQLIHCYRVINSNFSLGGFATGRGGGNRVEIKRKILASEGIFFDKQELANKIIEYLKKLEKNEISPPLSSKKKHLLLISKSEYEKLDQEQKDYQELTQEVSKEEQDFLRTEIKSLEEQKEKLITKIKEQIIEEEGTKQNIVVEIRPGTGGTEASLFARDLYQMYEVEMVETDVDKEVHRVQRVPRTESKGRIHTSTVSVVILPEAQDITLNIRDQDLKIDTYSSGGPGGQHANKTASAVRITHLPTKIVATSQDGRDQRVNRERALFVLKTRLLEKLQTEKEKEVGNLRSSAIGTAERSEKIRTYNYPQNRVTDHRTGTKTINQKLEKKDKNGDDYLILKLNNEETIFVFSRKEAAVSILDLRKITTSCQEVGNYIKSLIEKKKTILFLATKRSTRDIVKDSALRCGMPYVVNKWKGGFLTNFAEMKKKLKELYGLNGFLARDSFQNLVKKEQVILEKRRNKLQNIYEGVVNLYRQPDALFIIGLNKEKTAFKEAKKIGIPVIAVCNTNCNPRLVDYVIPGNDESVKSVTFFTNLVADAIIEIKKDQKLENSIDGEKKVFEIAPPISLNALLNPFAISFLPMTGVNYLSQVFRGKDLEDYIQRRTVVYEPPQNEGKIKEILEKFEVSQGYDKYSLESVKSRGKTPILYIHPSANNYTSFSNIIKEPYVIEIGVPCEEKTYYENGLDYSMGRMQIIKNSTSEPNKYLKPLDIVKIKKSTLGNEYYHFGIYLGNEKVCHVTDPYSKSNPEVTKIHPLIPFRRYREIAKNIAWDEYDRHIEGRYCLANNNCEHYANYRVFGLNWSEQVAARPSRASEYARYVGTNNGKSSFNLKDELERNFSKLDN</sequence>
<evidence type="ECO:0000256" key="4">
    <source>
        <dbReference type="ARBA" id="ARBA00022763"/>
    </source>
</evidence>
<dbReference type="Pfam" id="PF00472">
    <property type="entry name" value="RF-1"/>
    <property type="match status" value="1"/>
</dbReference>
<dbReference type="Gene3D" id="1.10.287.610">
    <property type="entry name" value="Helix hairpin bin"/>
    <property type="match status" value="1"/>
</dbReference>
<evidence type="ECO:0000256" key="3">
    <source>
        <dbReference type="ARBA" id="ARBA00022481"/>
    </source>
</evidence>
<dbReference type="EMBL" id="CAJVQB010000002">
    <property type="protein sequence ID" value="CAG8455769.1"/>
    <property type="molecule type" value="Genomic_DNA"/>
</dbReference>
<feature type="domain" description="LRAT" evidence="7">
    <location>
        <begin position="777"/>
        <end position="866"/>
    </location>
</feature>
<dbReference type="Gene3D" id="3.90.1720.10">
    <property type="entry name" value="endopeptidase domain like (from Nostoc punctiforme)"/>
    <property type="match status" value="1"/>
</dbReference>
<keyword evidence="5" id="KW-0648">Protein biosynthesis</keyword>
<reference evidence="8 9" key="1">
    <citation type="submission" date="2021-06" db="EMBL/GenBank/DDBJ databases">
        <authorList>
            <person name="Kallberg Y."/>
            <person name="Tangrot J."/>
            <person name="Rosling A."/>
        </authorList>
    </citation>
    <scope>NUCLEOTIDE SEQUENCE [LARGE SCALE GENOMIC DNA]</scope>
    <source>
        <strain evidence="8 9">120-4 pot B 10/14</strain>
    </source>
</reference>
<evidence type="ECO:0000259" key="7">
    <source>
        <dbReference type="PROSITE" id="PS51934"/>
    </source>
</evidence>
<keyword evidence="4" id="KW-0227">DNA damage</keyword>
<keyword evidence="9" id="KW-1185">Reference proteome</keyword>
<dbReference type="Gene3D" id="1.10.10.10">
    <property type="entry name" value="Winged helix-like DNA-binding domain superfamily/Winged helix DNA-binding domain"/>
    <property type="match status" value="1"/>
</dbReference>
<dbReference type="InterPro" id="IPR050057">
    <property type="entry name" value="Prokaryotic/Mito_RF"/>
</dbReference>
<keyword evidence="6" id="KW-0175">Coiled coil</keyword>